<dbReference type="EMBL" id="MNCJ02000318">
    <property type="protein sequence ID" value="KAF5813938.1"/>
    <property type="molecule type" value="Genomic_DNA"/>
</dbReference>
<dbReference type="InParanoid" id="A0A251V6N5"/>
<accession>A0A251V6N5</accession>
<keyword evidence="3" id="KW-0418">Kinase</keyword>
<dbReference type="PANTHER" id="PTHR27003">
    <property type="entry name" value="OS07G0166700 PROTEIN"/>
    <property type="match status" value="1"/>
</dbReference>
<gene>
    <name evidence="3" type="ORF">HannXRQ_Chr03g0069781</name>
    <name evidence="2" type="ORF">HanXRQr2_Chr03g0104681</name>
</gene>
<feature type="domain" description="Protein kinase" evidence="1">
    <location>
        <begin position="17"/>
        <end position="296"/>
    </location>
</feature>
<evidence type="ECO:0000313" key="2">
    <source>
        <dbReference type="EMBL" id="KAF5813938.1"/>
    </source>
</evidence>
<name>A0A251V6N5_HELAN</name>
<dbReference type="Proteomes" id="UP000215914">
    <property type="component" value="Chromosome 3"/>
</dbReference>
<dbReference type="PROSITE" id="PS00109">
    <property type="entry name" value="PROTEIN_KINASE_TYR"/>
    <property type="match status" value="1"/>
</dbReference>
<keyword evidence="2" id="KW-0808">Transferase</keyword>
<evidence type="ECO:0000313" key="3">
    <source>
        <dbReference type="EMBL" id="OTG30923.1"/>
    </source>
</evidence>
<dbReference type="GO" id="GO:0005524">
    <property type="term" value="F:ATP binding"/>
    <property type="evidence" value="ECO:0007669"/>
    <property type="project" value="InterPro"/>
</dbReference>
<dbReference type="EMBL" id="CM007892">
    <property type="protein sequence ID" value="OTG30923.1"/>
    <property type="molecule type" value="Genomic_DNA"/>
</dbReference>
<dbReference type="InterPro" id="IPR008266">
    <property type="entry name" value="Tyr_kinase_AS"/>
</dbReference>
<evidence type="ECO:0000259" key="1">
    <source>
        <dbReference type="PROSITE" id="PS50011"/>
    </source>
</evidence>
<dbReference type="AlphaFoldDB" id="A0A251V6N5"/>
<dbReference type="PROSITE" id="PS50011">
    <property type="entry name" value="PROTEIN_KINASE_DOM"/>
    <property type="match status" value="1"/>
</dbReference>
<dbReference type="InterPro" id="IPR000719">
    <property type="entry name" value="Prot_kinase_dom"/>
</dbReference>
<dbReference type="Gramene" id="mRNA:HanXRQr2_Chr03g0104681">
    <property type="protein sequence ID" value="CDS:HanXRQr2_Chr03g0104681.1"/>
    <property type="gene ID" value="HanXRQr2_Chr03g0104681"/>
</dbReference>
<dbReference type="Gene3D" id="1.10.510.10">
    <property type="entry name" value="Transferase(Phosphotransferase) domain 1"/>
    <property type="match status" value="1"/>
</dbReference>
<dbReference type="Pfam" id="PF07714">
    <property type="entry name" value="PK_Tyr_Ser-Thr"/>
    <property type="match status" value="1"/>
</dbReference>
<dbReference type="GO" id="GO:0004672">
    <property type="term" value="F:protein kinase activity"/>
    <property type="evidence" value="ECO:0000318"/>
    <property type="project" value="GO_Central"/>
</dbReference>
<dbReference type="InterPro" id="IPR001245">
    <property type="entry name" value="Ser-Thr/Tyr_kinase_cat_dom"/>
</dbReference>
<reference evidence="2" key="3">
    <citation type="submission" date="2020-06" db="EMBL/GenBank/DDBJ databases">
        <title>Helianthus annuus Genome sequencing and assembly Release 2.</title>
        <authorList>
            <person name="Gouzy J."/>
            <person name="Langlade N."/>
            <person name="Munos S."/>
        </authorList>
    </citation>
    <scope>NUCLEOTIDE SEQUENCE</scope>
    <source>
        <tissue evidence="2">Leaves</tissue>
    </source>
</reference>
<protein>
    <submittedName>
        <fullName evidence="3">Putative tyrosine-protein kinase, neurotrophic receptor, type 3</fullName>
    </submittedName>
</protein>
<dbReference type="GO" id="GO:0005886">
    <property type="term" value="C:plasma membrane"/>
    <property type="evidence" value="ECO:0000318"/>
    <property type="project" value="GO_Central"/>
</dbReference>
<dbReference type="InterPro" id="IPR045272">
    <property type="entry name" value="ANXUR1/2-like"/>
</dbReference>
<dbReference type="SUPFAM" id="SSF56112">
    <property type="entry name" value="Protein kinase-like (PK-like)"/>
    <property type="match status" value="1"/>
</dbReference>
<evidence type="ECO:0000313" key="4">
    <source>
        <dbReference type="Proteomes" id="UP000215914"/>
    </source>
</evidence>
<reference evidence="3" key="2">
    <citation type="submission" date="2017-02" db="EMBL/GenBank/DDBJ databases">
        <title>Sunflower complete genome.</title>
        <authorList>
            <person name="Langlade N."/>
            <person name="Munos S."/>
        </authorList>
    </citation>
    <scope>NUCLEOTIDE SEQUENCE [LARGE SCALE GENOMIC DNA]</scope>
    <source>
        <tissue evidence="3">Leaves</tissue>
    </source>
</reference>
<proteinExistence type="predicted"/>
<dbReference type="Gene3D" id="3.30.200.20">
    <property type="entry name" value="Phosphorylase Kinase, domain 1"/>
    <property type="match status" value="1"/>
</dbReference>
<dbReference type="InterPro" id="IPR011009">
    <property type="entry name" value="Kinase-like_dom_sf"/>
</dbReference>
<dbReference type="GO" id="GO:0004714">
    <property type="term" value="F:transmembrane receptor protein tyrosine kinase activity"/>
    <property type="evidence" value="ECO:0007669"/>
    <property type="project" value="InterPro"/>
</dbReference>
<keyword evidence="4" id="KW-1185">Reference proteome</keyword>
<keyword evidence="3" id="KW-0675">Receptor</keyword>
<organism evidence="3 4">
    <name type="scientific">Helianthus annuus</name>
    <name type="common">Common sunflower</name>
    <dbReference type="NCBI Taxonomy" id="4232"/>
    <lineage>
        <taxon>Eukaryota</taxon>
        <taxon>Viridiplantae</taxon>
        <taxon>Streptophyta</taxon>
        <taxon>Embryophyta</taxon>
        <taxon>Tracheophyta</taxon>
        <taxon>Spermatophyta</taxon>
        <taxon>Magnoliopsida</taxon>
        <taxon>eudicotyledons</taxon>
        <taxon>Gunneridae</taxon>
        <taxon>Pentapetalae</taxon>
        <taxon>asterids</taxon>
        <taxon>campanulids</taxon>
        <taxon>Asterales</taxon>
        <taxon>Asteraceae</taxon>
        <taxon>Asteroideae</taxon>
        <taxon>Heliantheae alliance</taxon>
        <taxon>Heliantheae</taxon>
        <taxon>Helianthus</taxon>
    </lineage>
</organism>
<dbReference type="PANTHER" id="PTHR27003:SF471">
    <property type="entry name" value="VASCULAR ENDOTHELIAL GROWTH FACTOR RECEPTOR 2 (VEGFR2)-RELATED"/>
    <property type="match status" value="1"/>
</dbReference>
<sequence>MKITLPDILLLTDKFSEQNLIPFGGCGYSEVYKAELDHFNNIEWKNKDELLKRHSTVAIKRINRENQQREKGFLLEVETLRNCTHSNIVSLFGFCDEGGEMIVVLEYASNGSLDDYLRDNDKMTNLTWTQRIQICCGIAHGLKYLHTKNVIHGDIRSSNILLNDKMVAKIAHFGNRAYRHPNSIHNVYTDPESIYLKEESDIYSFGVVLFEIMCGTLDCPPITTGKHFLDGTLKQIIDPRMRADDGNHLMLKGGLNQASLNTFSIIASQCLKKSSWQRPSIEGVIRELDKAYHFQVSNLFKYSLGF</sequence>
<reference evidence="2 4" key="1">
    <citation type="journal article" date="2017" name="Nature">
        <title>The sunflower genome provides insights into oil metabolism, flowering and Asterid evolution.</title>
        <authorList>
            <person name="Badouin H."/>
            <person name="Gouzy J."/>
            <person name="Grassa C.J."/>
            <person name="Murat F."/>
            <person name="Staton S.E."/>
            <person name="Cottret L."/>
            <person name="Lelandais-Briere C."/>
            <person name="Owens G.L."/>
            <person name="Carrere S."/>
            <person name="Mayjonade B."/>
            <person name="Legrand L."/>
            <person name="Gill N."/>
            <person name="Kane N.C."/>
            <person name="Bowers J.E."/>
            <person name="Hubner S."/>
            <person name="Bellec A."/>
            <person name="Berard A."/>
            <person name="Berges H."/>
            <person name="Blanchet N."/>
            <person name="Boniface M.C."/>
            <person name="Brunel D."/>
            <person name="Catrice O."/>
            <person name="Chaidir N."/>
            <person name="Claudel C."/>
            <person name="Donnadieu C."/>
            <person name="Faraut T."/>
            <person name="Fievet G."/>
            <person name="Helmstetter N."/>
            <person name="King M."/>
            <person name="Knapp S.J."/>
            <person name="Lai Z."/>
            <person name="Le Paslier M.C."/>
            <person name="Lippi Y."/>
            <person name="Lorenzon L."/>
            <person name="Mandel J.R."/>
            <person name="Marage G."/>
            <person name="Marchand G."/>
            <person name="Marquand E."/>
            <person name="Bret-Mestries E."/>
            <person name="Morien E."/>
            <person name="Nambeesan S."/>
            <person name="Nguyen T."/>
            <person name="Pegot-Espagnet P."/>
            <person name="Pouilly N."/>
            <person name="Raftis F."/>
            <person name="Sallet E."/>
            <person name="Schiex T."/>
            <person name="Thomas J."/>
            <person name="Vandecasteele C."/>
            <person name="Vares D."/>
            <person name="Vear F."/>
            <person name="Vautrin S."/>
            <person name="Crespi M."/>
            <person name="Mangin B."/>
            <person name="Burke J.M."/>
            <person name="Salse J."/>
            <person name="Munos S."/>
            <person name="Vincourt P."/>
            <person name="Rieseberg L.H."/>
            <person name="Langlade N.B."/>
        </authorList>
    </citation>
    <scope>NUCLEOTIDE SEQUENCE [LARGE SCALE GENOMIC DNA]</scope>
    <source>
        <strain evidence="4">cv. SF193</strain>
        <tissue evidence="2">Leaves</tissue>
    </source>
</reference>